<dbReference type="EMBL" id="AP028915">
    <property type="protein sequence ID" value="BES96561.1"/>
    <property type="molecule type" value="Genomic_DNA"/>
</dbReference>
<accession>A0ABN7AWK0</accession>
<gene>
    <name evidence="1" type="ORF">NTJ_09372</name>
</gene>
<dbReference type="Proteomes" id="UP001307889">
    <property type="component" value="Chromosome 7"/>
</dbReference>
<organism evidence="1 2">
    <name type="scientific">Nesidiocoris tenuis</name>
    <dbReference type="NCBI Taxonomy" id="355587"/>
    <lineage>
        <taxon>Eukaryota</taxon>
        <taxon>Metazoa</taxon>
        <taxon>Ecdysozoa</taxon>
        <taxon>Arthropoda</taxon>
        <taxon>Hexapoda</taxon>
        <taxon>Insecta</taxon>
        <taxon>Pterygota</taxon>
        <taxon>Neoptera</taxon>
        <taxon>Paraneoptera</taxon>
        <taxon>Hemiptera</taxon>
        <taxon>Heteroptera</taxon>
        <taxon>Panheteroptera</taxon>
        <taxon>Cimicomorpha</taxon>
        <taxon>Miridae</taxon>
        <taxon>Dicyphina</taxon>
        <taxon>Nesidiocoris</taxon>
    </lineage>
</organism>
<evidence type="ECO:0000313" key="1">
    <source>
        <dbReference type="EMBL" id="BES96561.1"/>
    </source>
</evidence>
<protein>
    <submittedName>
        <fullName evidence="1">Uncharacterized protein</fullName>
    </submittedName>
</protein>
<name>A0ABN7AWK0_9HEMI</name>
<reference evidence="1 2" key="1">
    <citation type="submission" date="2023-09" db="EMBL/GenBank/DDBJ databases">
        <title>Nesidiocoris tenuis whole genome shotgun sequence.</title>
        <authorList>
            <person name="Shibata T."/>
            <person name="Shimoda M."/>
            <person name="Kobayashi T."/>
            <person name="Uehara T."/>
        </authorList>
    </citation>
    <scope>NUCLEOTIDE SEQUENCE [LARGE SCALE GENOMIC DNA]</scope>
    <source>
        <strain evidence="1 2">Japan</strain>
    </source>
</reference>
<sequence>MVGQDGVDGRGVIITRDSKQQANGRNNQAYLAGEFQQEPAISASSSVRTKSLFYGRFIVHPVQMYCIDMLHCFDVTLL</sequence>
<proteinExistence type="predicted"/>
<keyword evidence="2" id="KW-1185">Reference proteome</keyword>
<evidence type="ECO:0000313" key="2">
    <source>
        <dbReference type="Proteomes" id="UP001307889"/>
    </source>
</evidence>